<dbReference type="InterPro" id="IPR000719">
    <property type="entry name" value="Prot_kinase_dom"/>
</dbReference>
<evidence type="ECO:0000256" key="2">
    <source>
        <dbReference type="ARBA" id="ARBA00022679"/>
    </source>
</evidence>
<evidence type="ECO:0000259" key="8">
    <source>
        <dbReference type="PROSITE" id="PS50011"/>
    </source>
</evidence>
<sequence>MLLPKDFETLRAKDLCSYIVSINNTSYTLVNKLGSGAFGVVYSAVAPHTELRAVKLHRKGRDIEAKIAQVNEFVLHAEVSGHPNVVEFFTFSLQHDFPISILGFSDGEDLAVRLSEFDRNAGALIKTCITQILKGVRHCHGASVFHCDIKPENILCSRDLKNFRLTDFGLATHERYSTRHGHGTVQFMGPECIGKEFSFRGKAYSTVKNDIWALGIIFARLIMGRYPWTVAITEDTGFKKYLDDDMSFRSYNFADKAGPLAIHPNVLSGRRLWRRFLSEPIFEFQPGFCPNLGMAPPRAQFLP</sequence>
<dbReference type="InterPro" id="IPR008271">
    <property type="entry name" value="Ser/Thr_kinase_AS"/>
</dbReference>
<gene>
    <name evidence="9" type="primary">PAK3_1</name>
    <name evidence="10" type="synonym">PAK3_2</name>
    <name evidence="9" type="ORF">VKT23_010455</name>
    <name evidence="10" type="ORF">VKT23_010557</name>
</gene>
<feature type="binding site" evidence="6">
    <location>
        <position position="55"/>
    </location>
    <ligand>
        <name>ATP</name>
        <dbReference type="ChEBI" id="CHEBI:30616"/>
    </ligand>
</feature>
<name>A0ABR1JCP1_9AGAR</name>
<dbReference type="PROSITE" id="PS00108">
    <property type="entry name" value="PROTEIN_KINASE_ST"/>
    <property type="match status" value="1"/>
</dbReference>
<comment type="caution">
    <text evidence="9">The sequence shown here is derived from an EMBL/GenBank/DDBJ whole genome shotgun (WGS) entry which is preliminary data.</text>
</comment>
<evidence type="ECO:0000256" key="3">
    <source>
        <dbReference type="ARBA" id="ARBA00022741"/>
    </source>
</evidence>
<dbReference type="Proteomes" id="UP001498398">
    <property type="component" value="Unassembled WGS sequence"/>
</dbReference>
<evidence type="ECO:0000256" key="5">
    <source>
        <dbReference type="ARBA" id="ARBA00022840"/>
    </source>
</evidence>
<dbReference type="Pfam" id="PF00069">
    <property type="entry name" value="Pkinase"/>
    <property type="match status" value="1"/>
</dbReference>
<protein>
    <submittedName>
        <fullName evidence="9">Serine/threonine-protein kinase PAK 3</fullName>
    </submittedName>
</protein>
<evidence type="ECO:0000256" key="1">
    <source>
        <dbReference type="ARBA" id="ARBA00022527"/>
    </source>
</evidence>
<dbReference type="GO" id="GO:0016301">
    <property type="term" value="F:kinase activity"/>
    <property type="evidence" value="ECO:0007669"/>
    <property type="project" value="UniProtKB-KW"/>
</dbReference>
<dbReference type="PROSITE" id="PS00107">
    <property type="entry name" value="PROTEIN_KINASE_ATP"/>
    <property type="match status" value="1"/>
</dbReference>
<organism evidence="9 11">
    <name type="scientific">Marasmiellus scandens</name>
    <dbReference type="NCBI Taxonomy" id="2682957"/>
    <lineage>
        <taxon>Eukaryota</taxon>
        <taxon>Fungi</taxon>
        <taxon>Dikarya</taxon>
        <taxon>Basidiomycota</taxon>
        <taxon>Agaricomycotina</taxon>
        <taxon>Agaricomycetes</taxon>
        <taxon>Agaricomycetidae</taxon>
        <taxon>Agaricales</taxon>
        <taxon>Marasmiineae</taxon>
        <taxon>Omphalotaceae</taxon>
        <taxon>Marasmiellus</taxon>
    </lineage>
</organism>
<dbReference type="EMBL" id="JBANRG010000020">
    <property type="protein sequence ID" value="KAK7457155.1"/>
    <property type="molecule type" value="Genomic_DNA"/>
</dbReference>
<evidence type="ECO:0000256" key="6">
    <source>
        <dbReference type="PROSITE-ProRule" id="PRU10141"/>
    </source>
</evidence>
<dbReference type="SMART" id="SM00220">
    <property type="entry name" value="S_TKc"/>
    <property type="match status" value="1"/>
</dbReference>
<dbReference type="InterPro" id="IPR017441">
    <property type="entry name" value="Protein_kinase_ATP_BS"/>
</dbReference>
<dbReference type="SUPFAM" id="SSF56112">
    <property type="entry name" value="Protein kinase-like (PK-like)"/>
    <property type="match status" value="1"/>
</dbReference>
<feature type="domain" description="Protein kinase" evidence="8">
    <location>
        <begin position="27"/>
        <end position="303"/>
    </location>
</feature>
<reference evidence="9 11" key="1">
    <citation type="submission" date="2024-01" db="EMBL/GenBank/DDBJ databases">
        <title>A draft genome for the cacao thread blight pathogen Marasmiellus scandens.</title>
        <authorList>
            <person name="Baruah I.K."/>
            <person name="Leung J."/>
            <person name="Bukari Y."/>
            <person name="Amoako-Attah I."/>
            <person name="Meinhardt L.W."/>
            <person name="Bailey B.A."/>
            <person name="Cohen S.P."/>
        </authorList>
    </citation>
    <scope>NUCLEOTIDE SEQUENCE [LARGE SCALE GENOMIC DNA]</scope>
    <source>
        <strain evidence="9 11">GH-19</strain>
    </source>
</reference>
<dbReference type="Gene3D" id="1.10.510.10">
    <property type="entry name" value="Transferase(Phosphotransferase) domain 1"/>
    <property type="match status" value="1"/>
</dbReference>
<dbReference type="PROSITE" id="PS50011">
    <property type="entry name" value="PROTEIN_KINASE_DOM"/>
    <property type="match status" value="1"/>
</dbReference>
<evidence type="ECO:0000313" key="10">
    <source>
        <dbReference type="EMBL" id="KAK7457258.1"/>
    </source>
</evidence>
<keyword evidence="1 7" id="KW-0723">Serine/threonine-protein kinase</keyword>
<evidence type="ECO:0000313" key="11">
    <source>
        <dbReference type="Proteomes" id="UP001498398"/>
    </source>
</evidence>
<dbReference type="PANTHER" id="PTHR22974">
    <property type="entry name" value="MIXED LINEAGE PROTEIN KINASE"/>
    <property type="match status" value="1"/>
</dbReference>
<keyword evidence="4 9" id="KW-0418">Kinase</keyword>
<evidence type="ECO:0000256" key="4">
    <source>
        <dbReference type="ARBA" id="ARBA00022777"/>
    </source>
</evidence>
<keyword evidence="3 6" id="KW-0547">Nucleotide-binding</keyword>
<dbReference type="EMBL" id="JBANRG010000020">
    <property type="protein sequence ID" value="KAK7457258.1"/>
    <property type="molecule type" value="Genomic_DNA"/>
</dbReference>
<comment type="similarity">
    <text evidence="7">Belongs to the protein kinase superfamily.</text>
</comment>
<evidence type="ECO:0000313" key="9">
    <source>
        <dbReference type="EMBL" id="KAK7457155.1"/>
    </source>
</evidence>
<keyword evidence="5 6" id="KW-0067">ATP-binding</keyword>
<keyword evidence="11" id="KW-1185">Reference proteome</keyword>
<dbReference type="PANTHER" id="PTHR22974:SF21">
    <property type="entry name" value="DUAL SPECIFICITY PROTEIN KINASE TTK"/>
    <property type="match status" value="1"/>
</dbReference>
<keyword evidence="2" id="KW-0808">Transferase</keyword>
<proteinExistence type="inferred from homology"/>
<accession>A0ABR1JCP1</accession>
<dbReference type="InterPro" id="IPR011009">
    <property type="entry name" value="Kinase-like_dom_sf"/>
</dbReference>
<evidence type="ECO:0000256" key="7">
    <source>
        <dbReference type="RuleBase" id="RU000304"/>
    </source>
</evidence>